<dbReference type="PANTHER" id="PTHR11829:SF343">
    <property type="entry name" value="FORK-HEAD DOMAIN-CONTAINING PROTEIN"/>
    <property type="match status" value="1"/>
</dbReference>
<dbReference type="Proteomes" id="UP000054350">
    <property type="component" value="Unassembled WGS sequence"/>
</dbReference>
<dbReference type="InterPro" id="IPR050211">
    <property type="entry name" value="FOX_domain-containing"/>
</dbReference>
<dbReference type="InterPro" id="IPR036390">
    <property type="entry name" value="WH_DNA-bd_sf"/>
</dbReference>
<feature type="compositionally biased region" description="Pro residues" evidence="3">
    <location>
        <begin position="47"/>
        <end position="59"/>
    </location>
</feature>
<dbReference type="GO" id="GO:0000981">
    <property type="term" value="F:DNA-binding transcription factor activity, RNA polymerase II-specific"/>
    <property type="evidence" value="ECO:0007669"/>
    <property type="project" value="TreeGrafter"/>
</dbReference>
<evidence type="ECO:0000256" key="3">
    <source>
        <dbReference type="SAM" id="MobiDB-lite"/>
    </source>
</evidence>
<dbReference type="PROSITE" id="PS50039">
    <property type="entry name" value="FORK_HEAD_3"/>
    <property type="match status" value="1"/>
</dbReference>
<dbReference type="InterPro" id="IPR036388">
    <property type="entry name" value="WH-like_DNA-bd_sf"/>
</dbReference>
<evidence type="ECO:0000259" key="4">
    <source>
        <dbReference type="PROSITE" id="PS50039"/>
    </source>
</evidence>
<dbReference type="SMART" id="SM00339">
    <property type="entry name" value="FH"/>
    <property type="match status" value="1"/>
</dbReference>
<keyword evidence="2" id="KW-0539">Nucleus</keyword>
<feature type="region of interest" description="Disordered" evidence="3">
    <location>
        <begin position="1"/>
        <end position="76"/>
    </location>
</feature>
<dbReference type="Pfam" id="PF00250">
    <property type="entry name" value="Forkhead"/>
    <property type="match status" value="1"/>
</dbReference>
<dbReference type="VEuPathDB" id="FungiDB:AMAG_13065"/>
<evidence type="ECO:0000313" key="6">
    <source>
        <dbReference type="Proteomes" id="UP000054350"/>
    </source>
</evidence>
<feature type="domain" description="Fork-head" evidence="4">
    <location>
        <begin position="76"/>
        <end position="170"/>
    </location>
</feature>
<dbReference type="GO" id="GO:0000978">
    <property type="term" value="F:RNA polymerase II cis-regulatory region sequence-specific DNA binding"/>
    <property type="evidence" value="ECO:0007669"/>
    <property type="project" value="TreeGrafter"/>
</dbReference>
<reference evidence="5 6" key="1">
    <citation type="submission" date="2009-11" db="EMBL/GenBank/DDBJ databases">
        <title>Annotation of Allomyces macrogynus ATCC 38327.</title>
        <authorList>
            <consortium name="The Broad Institute Genome Sequencing Platform"/>
            <person name="Russ C."/>
            <person name="Cuomo C."/>
            <person name="Burger G."/>
            <person name="Gray M.W."/>
            <person name="Holland P.W.H."/>
            <person name="King N."/>
            <person name="Lang F.B.F."/>
            <person name="Roger A.J."/>
            <person name="Ruiz-Trillo I."/>
            <person name="Young S.K."/>
            <person name="Zeng Q."/>
            <person name="Gargeya S."/>
            <person name="Fitzgerald M."/>
            <person name="Haas B."/>
            <person name="Abouelleil A."/>
            <person name="Alvarado L."/>
            <person name="Arachchi H.M."/>
            <person name="Berlin A."/>
            <person name="Chapman S.B."/>
            <person name="Gearin G."/>
            <person name="Goldberg J."/>
            <person name="Griggs A."/>
            <person name="Gujja S."/>
            <person name="Hansen M."/>
            <person name="Heiman D."/>
            <person name="Howarth C."/>
            <person name="Larimer J."/>
            <person name="Lui A."/>
            <person name="MacDonald P.J.P."/>
            <person name="McCowen C."/>
            <person name="Montmayeur A."/>
            <person name="Murphy C."/>
            <person name="Neiman D."/>
            <person name="Pearson M."/>
            <person name="Priest M."/>
            <person name="Roberts A."/>
            <person name="Saif S."/>
            <person name="Shea T."/>
            <person name="Sisk P."/>
            <person name="Stolte C."/>
            <person name="Sykes S."/>
            <person name="Wortman J."/>
            <person name="Nusbaum C."/>
            <person name="Birren B."/>
        </authorList>
    </citation>
    <scope>NUCLEOTIDE SEQUENCE [LARGE SCALE GENOMIC DNA]</scope>
    <source>
        <strain evidence="5 6">ATCC 38327</strain>
    </source>
</reference>
<dbReference type="SUPFAM" id="SSF46785">
    <property type="entry name" value="Winged helix' DNA-binding domain"/>
    <property type="match status" value="1"/>
</dbReference>
<dbReference type="GO" id="GO:0030154">
    <property type="term" value="P:cell differentiation"/>
    <property type="evidence" value="ECO:0007669"/>
    <property type="project" value="TreeGrafter"/>
</dbReference>
<proteinExistence type="predicted"/>
<feature type="DNA-binding region" description="Fork-head" evidence="2">
    <location>
        <begin position="76"/>
        <end position="170"/>
    </location>
</feature>
<keyword evidence="1 2" id="KW-0238">DNA-binding</keyword>
<dbReference type="AlphaFoldDB" id="A0A0L0T1D0"/>
<dbReference type="PANTHER" id="PTHR11829">
    <property type="entry name" value="FORKHEAD BOX PROTEIN"/>
    <property type="match status" value="1"/>
</dbReference>
<dbReference type="OrthoDB" id="5954824at2759"/>
<dbReference type="STRING" id="578462.A0A0L0T1D0"/>
<evidence type="ECO:0000256" key="1">
    <source>
        <dbReference type="ARBA" id="ARBA00023125"/>
    </source>
</evidence>
<comment type="subcellular location">
    <subcellularLocation>
        <location evidence="2">Nucleus</location>
    </subcellularLocation>
</comment>
<dbReference type="InterPro" id="IPR001766">
    <property type="entry name" value="Fork_head_dom"/>
</dbReference>
<dbReference type="PRINTS" id="PR00053">
    <property type="entry name" value="FORKHEAD"/>
</dbReference>
<dbReference type="eggNOG" id="KOG2294">
    <property type="taxonomic scope" value="Eukaryota"/>
</dbReference>
<sequence length="359" mass="37312">MEARPRPTTKSTATTTATTTTTMASMGTTPIPARPPCLIIPTWSTLPPTPTTPATPGPLPTSSTATVPAPRKRRRRPPKNYVALIAEAMLAAPTSTVTLPDIYAYLQRAYPAHYGDPQETGWRNTVRYNLSRHACFQKMASFKYLNDAVTGGARSSSTGGPRTAAWTFAPGYRTYFAQGGTAAGILGADDAATAAAHASPVPEDEGRNARDRPIYASPVAVGLPMLLPSPPTRSTQPVSAHSPPPMAMPTPTWSSVAVASPPQTPERAALVPACLCGSPACSVRAVPVVAAPQVLEPVSPCLPASPMLSAPLSQQLPPSPAVSERTVTAPLSPAVEAVRLPASLPARGSGKMSLAFLLC</sequence>
<protein>
    <recommendedName>
        <fullName evidence="4">Fork-head domain-containing protein</fullName>
    </recommendedName>
</protein>
<dbReference type="OMA" id="YRWIMEK"/>
<evidence type="ECO:0000313" key="5">
    <source>
        <dbReference type="EMBL" id="KNE68409.1"/>
    </source>
</evidence>
<dbReference type="EMBL" id="GG745356">
    <property type="protein sequence ID" value="KNE68409.1"/>
    <property type="molecule type" value="Genomic_DNA"/>
</dbReference>
<feature type="compositionally biased region" description="Low complexity" evidence="3">
    <location>
        <begin position="8"/>
        <end position="29"/>
    </location>
</feature>
<dbReference type="Gene3D" id="1.10.10.10">
    <property type="entry name" value="Winged helix-like DNA-binding domain superfamily/Winged helix DNA-binding domain"/>
    <property type="match status" value="1"/>
</dbReference>
<reference evidence="6" key="2">
    <citation type="submission" date="2009-11" db="EMBL/GenBank/DDBJ databases">
        <title>The Genome Sequence of Allomyces macrogynus strain ATCC 38327.</title>
        <authorList>
            <consortium name="The Broad Institute Genome Sequencing Platform"/>
            <person name="Russ C."/>
            <person name="Cuomo C."/>
            <person name="Shea T."/>
            <person name="Young S.K."/>
            <person name="Zeng Q."/>
            <person name="Koehrsen M."/>
            <person name="Haas B."/>
            <person name="Borodovsky M."/>
            <person name="Guigo R."/>
            <person name="Alvarado L."/>
            <person name="Berlin A."/>
            <person name="Borenstein D."/>
            <person name="Chen Z."/>
            <person name="Engels R."/>
            <person name="Freedman E."/>
            <person name="Gellesch M."/>
            <person name="Goldberg J."/>
            <person name="Griggs A."/>
            <person name="Gujja S."/>
            <person name="Heiman D."/>
            <person name="Hepburn T."/>
            <person name="Howarth C."/>
            <person name="Jen D."/>
            <person name="Larson L."/>
            <person name="Lewis B."/>
            <person name="Mehta T."/>
            <person name="Park D."/>
            <person name="Pearson M."/>
            <person name="Roberts A."/>
            <person name="Saif S."/>
            <person name="Shenoy N."/>
            <person name="Sisk P."/>
            <person name="Stolte C."/>
            <person name="Sykes S."/>
            <person name="Walk T."/>
            <person name="White J."/>
            <person name="Yandava C."/>
            <person name="Burger G."/>
            <person name="Gray M.W."/>
            <person name="Holland P.W.H."/>
            <person name="King N."/>
            <person name="Lang F.B.F."/>
            <person name="Roger A.J."/>
            <person name="Ruiz-Trillo I."/>
            <person name="Lander E."/>
            <person name="Nusbaum C."/>
        </authorList>
    </citation>
    <scope>NUCLEOTIDE SEQUENCE [LARGE SCALE GENOMIC DNA]</scope>
    <source>
        <strain evidence="6">ATCC 38327</strain>
    </source>
</reference>
<accession>A0A0L0T1D0</accession>
<dbReference type="GO" id="GO:0009653">
    <property type="term" value="P:anatomical structure morphogenesis"/>
    <property type="evidence" value="ECO:0007669"/>
    <property type="project" value="TreeGrafter"/>
</dbReference>
<keyword evidence="6" id="KW-1185">Reference proteome</keyword>
<gene>
    <name evidence="5" type="ORF">AMAG_13065</name>
</gene>
<dbReference type="GO" id="GO:0005634">
    <property type="term" value="C:nucleus"/>
    <property type="evidence" value="ECO:0007669"/>
    <property type="project" value="UniProtKB-SubCell"/>
</dbReference>
<evidence type="ECO:0000256" key="2">
    <source>
        <dbReference type="PROSITE-ProRule" id="PRU00089"/>
    </source>
</evidence>
<organism evidence="5 6">
    <name type="scientific">Allomyces macrogynus (strain ATCC 38327)</name>
    <name type="common">Allomyces javanicus var. macrogynus</name>
    <dbReference type="NCBI Taxonomy" id="578462"/>
    <lineage>
        <taxon>Eukaryota</taxon>
        <taxon>Fungi</taxon>
        <taxon>Fungi incertae sedis</taxon>
        <taxon>Blastocladiomycota</taxon>
        <taxon>Blastocladiomycetes</taxon>
        <taxon>Blastocladiales</taxon>
        <taxon>Blastocladiaceae</taxon>
        <taxon>Allomyces</taxon>
    </lineage>
</organism>
<name>A0A0L0T1D0_ALLM3</name>